<protein>
    <recommendedName>
        <fullName evidence="3 10">Beta-galactosidase</fullName>
        <shortName evidence="10">Beta-gal</shortName>
        <ecNumber evidence="3 10">3.2.1.23</ecNumber>
    </recommendedName>
</protein>
<dbReference type="Gene3D" id="2.60.40.1180">
    <property type="entry name" value="Golgi alpha-mannosidase II"/>
    <property type="match status" value="1"/>
</dbReference>
<evidence type="ECO:0000256" key="7">
    <source>
        <dbReference type="ARBA" id="ARBA00023277"/>
    </source>
</evidence>
<keyword evidence="6" id="KW-0862">Zinc</keyword>
<feature type="domain" description="Glycoside hydrolase family 42 N-terminal" evidence="13">
    <location>
        <begin position="13"/>
        <end position="391"/>
    </location>
</feature>
<dbReference type="InterPro" id="IPR029062">
    <property type="entry name" value="Class_I_gatase-like"/>
</dbReference>
<evidence type="ECO:0000256" key="5">
    <source>
        <dbReference type="ARBA" id="ARBA00022801"/>
    </source>
</evidence>
<sequence>MILRGDRLILGTCYYPEHWPETMWRDDLKRMKDTGIEVVRIAEFAWNKIEPEEGKFNYDFFDRFLDVAEEENMKVIMGTPTATPPAWLTEKYPEALNADKEGNLFYHGARRHYNYNSPVYQELSARIVEKMAEHYGKRPCIIGWQIDNEVNCENDEFYSESDHQAFRKFVQDKYGSLETLNEAWGTVFWNQTYTDWKEIHAPRKTCSDSTNPHEVLDYFRFVSYSARSFVKRQSDIIKKYKKQEDFITTNGLFGNLDSHRMTRESLDFITYDSYPNFAYCLDAYSDKPGNMKDRKWSRNLSMTRSISPIFGIMEQQSGANGWNTRMEAPTPRPGQITLWTMQSVAHGADYISYFRWRTCTVGTEIYWHGILDYSGRDNRRIREIKEIHKKFGKMKKIAGSHYEAKVGMIKDYDNTWDSQLDVWHGRLEKQSQKAFFEAAQLTHTPFDYVNLDETVTEDDLKKYKVLFYPHGAIMTQEQTEVLRKYVENGGVLVLGCRNAYKNINGKCVMENLPGVLADLAGVDIPEYTAIAPDTGKVIVNWEGTEMEAAVFAEQLDTLDDTSQIVGTYGSDYYKGTGALTRKAVGKGEVYYYGSAYTADSVRVFLEKLDVIEPYGNLAEVPETCEIAMRTKNEEKYLFILNYEKKPASVKFLKPVKDLWTDNTLIGEVELEPYGVLAAEVL</sequence>
<reference evidence="16" key="2">
    <citation type="submission" date="2021-04" db="EMBL/GenBank/DDBJ databases">
        <authorList>
            <person name="Gilroy R."/>
        </authorList>
    </citation>
    <scope>NUCLEOTIDE SEQUENCE</scope>
    <source>
        <strain evidence="16">CHK192-9172</strain>
    </source>
</reference>
<feature type="binding site" evidence="12">
    <location>
        <position position="110"/>
    </location>
    <ligand>
        <name>substrate</name>
    </ligand>
</feature>
<dbReference type="GO" id="GO:0000272">
    <property type="term" value="P:polysaccharide catabolic process"/>
    <property type="evidence" value="ECO:0007669"/>
    <property type="project" value="UniProtKB-KW"/>
</dbReference>
<evidence type="ECO:0000256" key="1">
    <source>
        <dbReference type="ARBA" id="ARBA00001412"/>
    </source>
</evidence>
<dbReference type="GO" id="GO:0046872">
    <property type="term" value="F:metal ion binding"/>
    <property type="evidence" value="ECO:0007669"/>
    <property type="project" value="UniProtKB-KW"/>
</dbReference>
<evidence type="ECO:0000259" key="15">
    <source>
        <dbReference type="Pfam" id="PF08533"/>
    </source>
</evidence>
<dbReference type="CDD" id="cd03143">
    <property type="entry name" value="A4_beta-galactosidase_middle_domain"/>
    <property type="match status" value="1"/>
</dbReference>
<keyword evidence="5 10" id="KW-0378">Hydrolase</keyword>
<dbReference type="Pfam" id="PF08532">
    <property type="entry name" value="Glyco_hydro_42M"/>
    <property type="match status" value="1"/>
</dbReference>
<proteinExistence type="inferred from homology"/>
<dbReference type="EMBL" id="DXCH01000148">
    <property type="protein sequence ID" value="HIZ07346.1"/>
    <property type="molecule type" value="Genomic_DNA"/>
</dbReference>
<feature type="domain" description="Beta-galactosidase trimerisation" evidence="14">
    <location>
        <begin position="404"/>
        <end position="608"/>
    </location>
</feature>
<dbReference type="InterPro" id="IPR018087">
    <property type="entry name" value="Glyco_hydro_5_CS"/>
</dbReference>
<dbReference type="GO" id="GO:0009341">
    <property type="term" value="C:beta-galactosidase complex"/>
    <property type="evidence" value="ECO:0007669"/>
    <property type="project" value="InterPro"/>
</dbReference>
<evidence type="ECO:0000256" key="4">
    <source>
        <dbReference type="ARBA" id="ARBA00022723"/>
    </source>
</evidence>
<keyword evidence="7" id="KW-0119">Carbohydrate metabolism</keyword>
<dbReference type="InterPro" id="IPR013738">
    <property type="entry name" value="Beta_galactosidase_Trimer"/>
</dbReference>
<reference evidence="16" key="1">
    <citation type="journal article" date="2021" name="PeerJ">
        <title>Extensive microbial diversity within the chicken gut microbiome revealed by metagenomics and culture.</title>
        <authorList>
            <person name="Gilroy R."/>
            <person name="Ravi A."/>
            <person name="Getino M."/>
            <person name="Pursley I."/>
            <person name="Horton D.L."/>
            <person name="Alikhan N.F."/>
            <person name="Baker D."/>
            <person name="Gharbi K."/>
            <person name="Hall N."/>
            <person name="Watson M."/>
            <person name="Adriaenssens E.M."/>
            <person name="Foster-Nyarko E."/>
            <person name="Jarju S."/>
            <person name="Secka A."/>
            <person name="Antonio M."/>
            <person name="Oren A."/>
            <person name="Chaudhuri R.R."/>
            <person name="La Ragione R."/>
            <person name="Hildebrand F."/>
            <person name="Pallen M.J."/>
        </authorList>
    </citation>
    <scope>NUCLEOTIDE SEQUENCE</scope>
    <source>
        <strain evidence="16">CHK192-9172</strain>
    </source>
</reference>
<feature type="domain" description="Beta-galactosidase C-terminal" evidence="15">
    <location>
        <begin position="626"/>
        <end position="676"/>
    </location>
</feature>
<comment type="catalytic activity">
    <reaction evidence="1 10">
        <text>Hydrolysis of terminal non-reducing beta-D-galactose residues in beta-D-galactosides.</text>
        <dbReference type="EC" id="3.2.1.23"/>
    </reaction>
</comment>
<feature type="binding site" evidence="12">
    <location>
        <position position="148"/>
    </location>
    <ligand>
        <name>substrate</name>
    </ligand>
</feature>
<dbReference type="InterPro" id="IPR013780">
    <property type="entry name" value="Glyco_hydro_b"/>
</dbReference>
<dbReference type="InterPro" id="IPR013739">
    <property type="entry name" value="Beta_galactosidase_C"/>
</dbReference>
<organism evidence="16 17">
    <name type="scientific">Candidatus Eubacterium avistercoris</name>
    <dbReference type="NCBI Taxonomy" id="2838567"/>
    <lineage>
        <taxon>Bacteria</taxon>
        <taxon>Bacillati</taxon>
        <taxon>Bacillota</taxon>
        <taxon>Clostridia</taxon>
        <taxon>Eubacteriales</taxon>
        <taxon>Eubacteriaceae</taxon>
        <taxon>Eubacterium</taxon>
    </lineage>
</organism>
<evidence type="ECO:0000256" key="3">
    <source>
        <dbReference type="ARBA" id="ARBA00012756"/>
    </source>
</evidence>
<dbReference type="InterPro" id="IPR017853">
    <property type="entry name" value="GH"/>
</dbReference>
<dbReference type="Pfam" id="PF08533">
    <property type="entry name" value="Glyco_hydro_42C"/>
    <property type="match status" value="1"/>
</dbReference>
<dbReference type="InterPro" id="IPR003476">
    <property type="entry name" value="Glyco_hydro_42"/>
</dbReference>
<dbReference type="EC" id="3.2.1.23" evidence="3 10"/>
<dbReference type="AlphaFoldDB" id="A0A9D2IG57"/>
<dbReference type="Gene3D" id="3.20.20.80">
    <property type="entry name" value="Glycosidases"/>
    <property type="match status" value="1"/>
</dbReference>
<dbReference type="Proteomes" id="UP000824024">
    <property type="component" value="Unassembled WGS sequence"/>
</dbReference>
<dbReference type="Gene3D" id="3.40.50.880">
    <property type="match status" value="1"/>
</dbReference>
<keyword evidence="8 10" id="KW-0326">Glycosidase</keyword>
<evidence type="ECO:0000256" key="6">
    <source>
        <dbReference type="ARBA" id="ARBA00022833"/>
    </source>
</evidence>
<dbReference type="PANTHER" id="PTHR36447">
    <property type="entry name" value="BETA-GALACTOSIDASE GANA"/>
    <property type="match status" value="1"/>
</dbReference>
<dbReference type="PANTHER" id="PTHR36447:SF2">
    <property type="entry name" value="BETA-GALACTOSIDASE YESZ"/>
    <property type="match status" value="1"/>
</dbReference>
<keyword evidence="4" id="KW-0479">Metal-binding</keyword>
<dbReference type="PIRSF" id="PIRSF001084">
    <property type="entry name" value="B-galactosidase"/>
    <property type="match status" value="1"/>
</dbReference>
<feature type="binding site" evidence="12">
    <location>
        <position position="322"/>
    </location>
    <ligand>
        <name>substrate</name>
    </ligand>
</feature>
<feature type="active site" description="Proton donor" evidence="11">
    <location>
        <position position="149"/>
    </location>
</feature>
<evidence type="ECO:0000256" key="11">
    <source>
        <dbReference type="PIRSR" id="PIRSR001084-1"/>
    </source>
</evidence>
<dbReference type="SUPFAM" id="SSF51445">
    <property type="entry name" value="(Trans)glycosidases"/>
    <property type="match status" value="1"/>
</dbReference>
<evidence type="ECO:0000313" key="17">
    <source>
        <dbReference type="Proteomes" id="UP000824024"/>
    </source>
</evidence>
<comment type="caution">
    <text evidence="16">The sequence shown here is derived from an EMBL/GenBank/DDBJ whole genome shotgun (WGS) entry which is preliminary data.</text>
</comment>
<comment type="similarity">
    <text evidence="2 10">Belongs to the glycosyl hydrolase 42 family.</text>
</comment>
<dbReference type="PROSITE" id="PS00659">
    <property type="entry name" value="GLYCOSYL_HYDROL_F5"/>
    <property type="match status" value="1"/>
</dbReference>
<gene>
    <name evidence="16" type="ORF">IAA08_05355</name>
</gene>
<evidence type="ECO:0000256" key="10">
    <source>
        <dbReference type="PIRNR" id="PIRNR001084"/>
    </source>
</evidence>
<evidence type="ECO:0000259" key="13">
    <source>
        <dbReference type="Pfam" id="PF02449"/>
    </source>
</evidence>
<evidence type="ECO:0000256" key="2">
    <source>
        <dbReference type="ARBA" id="ARBA00005940"/>
    </source>
</evidence>
<accession>A0A9D2IG57</accession>
<dbReference type="InterPro" id="IPR013529">
    <property type="entry name" value="Glyco_hydro_42_N"/>
</dbReference>
<evidence type="ECO:0000313" key="16">
    <source>
        <dbReference type="EMBL" id="HIZ07346.1"/>
    </source>
</evidence>
<dbReference type="GO" id="GO:0004565">
    <property type="term" value="F:beta-galactosidase activity"/>
    <property type="evidence" value="ECO:0007669"/>
    <property type="project" value="UniProtKB-EC"/>
</dbReference>
<dbReference type="GO" id="GO:0006012">
    <property type="term" value="P:galactose metabolic process"/>
    <property type="evidence" value="ECO:0007669"/>
    <property type="project" value="InterPro"/>
</dbReference>
<dbReference type="Pfam" id="PF02449">
    <property type="entry name" value="Glyco_hydro_42"/>
    <property type="match status" value="1"/>
</dbReference>
<evidence type="ECO:0000256" key="9">
    <source>
        <dbReference type="ARBA" id="ARBA00023326"/>
    </source>
</evidence>
<keyword evidence="9" id="KW-0624">Polysaccharide degradation</keyword>
<name>A0A9D2IG57_9FIRM</name>
<evidence type="ECO:0000259" key="14">
    <source>
        <dbReference type="Pfam" id="PF08532"/>
    </source>
</evidence>
<dbReference type="SUPFAM" id="SSF52317">
    <property type="entry name" value="Class I glutamine amidotransferase-like"/>
    <property type="match status" value="1"/>
</dbReference>
<feature type="active site" description="Nucleophile" evidence="11">
    <location>
        <position position="314"/>
    </location>
</feature>
<evidence type="ECO:0000256" key="8">
    <source>
        <dbReference type="ARBA" id="ARBA00023295"/>
    </source>
</evidence>
<evidence type="ECO:0000256" key="12">
    <source>
        <dbReference type="PIRSR" id="PIRSR001084-2"/>
    </source>
</evidence>